<keyword evidence="3" id="KW-1185">Reference proteome</keyword>
<name>A0A9P1MX31_9PELO</name>
<evidence type="ECO:0000313" key="3">
    <source>
        <dbReference type="Proteomes" id="UP001152747"/>
    </source>
</evidence>
<accession>A0A9P1MX31</accession>
<organism evidence="2 3">
    <name type="scientific">Caenorhabditis angaria</name>
    <dbReference type="NCBI Taxonomy" id="860376"/>
    <lineage>
        <taxon>Eukaryota</taxon>
        <taxon>Metazoa</taxon>
        <taxon>Ecdysozoa</taxon>
        <taxon>Nematoda</taxon>
        <taxon>Chromadorea</taxon>
        <taxon>Rhabditida</taxon>
        <taxon>Rhabditina</taxon>
        <taxon>Rhabditomorpha</taxon>
        <taxon>Rhabditoidea</taxon>
        <taxon>Rhabditidae</taxon>
        <taxon>Peloderinae</taxon>
        <taxon>Caenorhabditis</taxon>
    </lineage>
</organism>
<reference evidence="2" key="1">
    <citation type="submission" date="2022-11" db="EMBL/GenBank/DDBJ databases">
        <authorList>
            <person name="Kikuchi T."/>
        </authorList>
    </citation>
    <scope>NUCLEOTIDE SEQUENCE</scope>
    <source>
        <strain evidence="2">PS1010</strain>
    </source>
</reference>
<feature type="chain" id="PRO_5040513263" evidence="1">
    <location>
        <begin position="21"/>
        <end position="122"/>
    </location>
</feature>
<proteinExistence type="predicted"/>
<evidence type="ECO:0000256" key="1">
    <source>
        <dbReference type="SAM" id="SignalP"/>
    </source>
</evidence>
<sequence>MRFFLAILAILPTLIISSESNVPSDFQRRFLELLSEKNFYKLSKLISKDFEYFKQGDRRDDVLNKKQYLKELSLNRGYSSQNQFFSKGKVSAPKFLGSQISFEISAPGAISSSRRNHKVVLE</sequence>
<feature type="signal peptide" evidence="1">
    <location>
        <begin position="1"/>
        <end position="20"/>
    </location>
</feature>
<dbReference type="EMBL" id="CANHGI010000002">
    <property type="protein sequence ID" value="CAI5443469.1"/>
    <property type="molecule type" value="Genomic_DNA"/>
</dbReference>
<dbReference type="Proteomes" id="UP001152747">
    <property type="component" value="Unassembled WGS sequence"/>
</dbReference>
<keyword evidence="1" id="KW-0732">Signal</keyword>
<dbReference type="AlphaFoldDB" id="A0A9P1MX31"/>
<evidence type="ECO:0000313" key="2">
    <source>
        <dbReference type="EMBL" id="CAI5443469.1"/>
    </source>
</evidence>
<protein>
    <submittedName>
        <fullName evidence="2">Uncharacterized protein</fullName>
    </submittedName>
</protein>
<gene>
    <name evidence="2" type="ORF">CAMP_LOCUS6106</name>
</gene>
<comment type="caution">
    <text evidence="2">The sequence shown here is derived from an EMBL/GenBank/DDBJ whole genome shotgun (WGS) entry which is preliminary data.</text>
</comment>